<evidence type="ECO:0000256" key="4">
    <source>
        <dbReference type="ARBA" id="ARBA00022723"/>
    </source>
</evidence>
<dbReference type="PROSITE" id="PS51918">
    <property type="entry name" value="RADICAL_SAM"/>
    <property type="match status" value="1"/>
</dbReference>
<keyword evidence="6" id="KW-0411">Iron-sulfur</keyword>
<dbReference type="AlphaFoldDB" id="A0A7V5XZA4"/>
<proteinExistence type="predicted"/>
<feature type="domain" description="Radical SAM core" evidence="7">
    <location>
        <begin position="18"/>
        <end position="261"/>
    </location>
</feature>
<dbReference type="Pfam" id="PF04055">
    <property type="entry name" value="Radical_SAM"/>
    <property type="match status" value="1"/>
</dbReference>
<keyword evidence="3" id="KW-0949">S-adenosyl-L-methionine</keyword>
<protein>
    <submittedName>
        <fullName evidence="8">Radical SAM protein</fullName>
    </submittedName>
</protein>
<evidence type="ECO:0000256" key="1">
    <source>
        <dbReference type="ARBA" id="ARBA00001966"/>
    </source>
</evidence>
<dbReference type="CDD" id="cd01335">
    <property type="entry name" value="Radical_SAM"/>
    <property type="match status" value="1"/>
</dbReference>
<keyword evidence="5" id="KW-0408">Iron</keyword>
<dbReference type="GO" id="GO:0051539">
    <property type="term" value="F:4 iron, 4 sulfur cluster binding"/>
    <property type="evidence" value="ECO:0007669"/>
    <property type="project" value="UniProtKB-KW"/>
</dbReference>
<dbReference type="SUPFAM" id="SSF102114">
    <property type="entry name" value="Radical SAM enzymes"/>
    <property type="match status" value="1"/>
</dbReference>
<sequence length="262" mass="29993">MSLPLKDSIIYGPVNSKRLSRSLGINIISNKEKICSFNCLYCQYGLTKKFTNFFIGIKEVEEALINFFKNPKKIDYLTFSGNGEPTIHPEFPAIVKVVKKIRDKFAPQIPIALLSNSSNILNLSLEALKMIDVKIFKLDCGNEELFLLINRPLVKVSFKDIVKGLRKIAQQFPITIQTMFIDFKEKNNYEKEALKDYIKVIKEIKPAFIQIYSCDRPVAVNDVKPISNEKLKALEDFINKKTKILVRAYLNVPLEVRLGGQK</sequence>
<dbReference type="InterPro" id="IPR013785">
    <property type="entry name" value="Aldolase_TIM"/>
</dbReference>
<organism evidence="8">
    <name type="scientific">candidate division WOR-3 bacterium</name>
    <dbReference type="NCBI Taxonomy" id="2052148"/>
    <lineage>
        <taxon>Bacteria</taxon>
        <taxon>Bacteria division WOR-3</taxon>
    </lineage>
</organism>
<comment type="caution">
    <text evidence="8">The sequence shown here is derived from an EMBL/GenBank/DDBJ whole genome shotgun (WGS) entry which is preliminary data.</text>
</comment>
<dbReference type="GO" id="GO:0046872">
    <property type="term" value="F:metal ion binding"/>
    <property type="evidence" value="ECO:0007669"/>
    <property type="project" value="UniProtKB-KW"/>
</dbReference>
<accession>A0A7V5XZA4</accession>
<evidence type="ECO:0000313" key="8">
    <source>
        <dbReference type="EMBL" id="HHR48252.1"/>
    </source>
</evidence>
<dbReference type="InterPro" id="IPR007197">
    <property type="entry name" value="rSAM"/>
</dbReference>
<keyword evidence="2" id="KW-0004">4Fe-4S</keyword>
<dbReference type="SFLD" id="SFLDS00029">
    <property type="entry name" value="Radical_SAM"/>
    <property type="match status" value="1"/>
</dbReference>
<dbReference type="PANTHER" id="PTHR43787">
    <property type="entry name" value="FEMO COFACTOR BIOSYNTHESIS PROTEIN NIFB-RELATED"/>
    <property type="match status" value="1"/>
</dbReference>
<dbReference type="InterPro" id="IPR058240">
    <property type="entry name" value="rSAM_sf"/>
</dbReference>
<evidence type="ECO:0000256" key="2">
    <source>
        <dbReference type="ARBA" id="ARBA00022485"/>
    </source>
</evidence>
<evidence type="ECO:0000256" key="5">
    <source>
        <dbReference type="ARBA" id="ARBA00023004"/>
    </source>
</evidence>
<comment type="cofactor">
    <cofactor evidence="1">
        <name>[4Fe-4S] cluster</name>
        <dbReference type="ChEBI" id="CHEBI:49883"/>
    </cofactor>
</comment>
<evidence type="ECO:0000256" key="6">
    <source>
        <dbReference type="ARBA" id="ARBA00023014"/>
    </source>
</evidence>
<name>A0A7V5XZA4_UNCW3</name>
<dbReference type="EMBL" id="DTHS01000012">
    <property type="protein sequence ID" value="HHR48252.1"/>
    <property type="molecule type" value="Genomic_DNA"/>
</dbReference>
<reference evidence="8" key="1">
    <citation type="journal article" date="2020" name="mSystems">
        <title>Genome- and Community-Level Interaction Insights into Carbon Utilization and Element Cycling Functions of Hydrothermarchaeota in Hydrothermal Sediment.</title>
        <authorList>
            <person name="Zhou Z."/>
            <person name="Liu Y."/>
            <person name="Xu W."/>
            <person name="Pan J."/>
            <person name="Luo Z.H."/>
            <person name="Li M."/>
        </authorList>
    </citation>
    <scope>NUCLEOTIDE SEQUENCE [LARGE SCALE GENOMIC DNA]</scope>
    <source>
        <strain evidence="8">SpSt-791</strain>
    </source>
</reference>
<evidence type="ECO:0000259" key="7">
    <source>
        <dbReference type="PROSITE" id="PS51918"/>
    </source>
</evidence>
<dbReference type="PANTHER" id="PTHR43787:SF11">
    <property type="entry name" value="UPF0026 PROTEIN SLR1464"/>
    <property type="match status" value="1"/>
</dbReference>
<evidence type="ECO:0000256" key="3">
    <source>
        <dbReference type="ARBA" id="ARBA00022691"/>
    </source>
</evidence>
<dbReference type="GO" id="GO:0003824">
    <property type="term" value="F:catalytic activity"/>
    <property type="evidence" value="ECO:0007669"/>
    <property type="project" value="InterPro"/>
</dbReference>
<dbReference type="Gene3D" id="3.20.20.70">
    <property type="entry name" value="Aldolase class I"/>
    <property type="match status" value="1"/>
</dbReference>
<dbReference type="SFLD" id="SFLDG01083">
    <property type="entry name" value="Uncharacterised_Radical_SAM_Su"/>
    <property type="match status" value="1"/>
</dbReference>
<keyword evidence="4" id="KW-0479">Metal-binding</keyword>
<gene>
    <name evidence="8" type="ORF">ENV79_01205</name>
</gene>
<dbReference type="InterPro" id="IPR040084">
    <property type="entry name" value="GTPase_Obg"/>
</dbReference>